<dbReference type="EMBL" id="FSRA01000002">
    <property type="protein sequence ID" value="SIO53298.1"/>
    <property type="molecule type" value="Genomic_DNA"/>
</dbReference>
<evidence type="ECO:0008006" key="4">
    <source>
        <dbReference type="Google" id="ProtNLM"/>
    </source>
</evidence>
<dbReference type="AlphaFoldDB" id="A0A1N6K9Q2"/>
<feature type="signal peptide" evidence="1">
    <location>
        <begin position="1"/>
        <end position="19"/>
    </location>
</feature>
<name>A0A1N6K9Q2_9BACT</name>
<keyword evidence="1" id="KW-0732">Signal</keyword>
<dbReference type="STRING" id="536979.SAMN04488055_5387"/>
<evidence type="ECO:0000313" key="3">
    <source>
        <dbReference type="Proteomes" id="UP000185003"/>
    </source>
</evidence>
<reference evidence="2 3" key="1">
    <citation type="submission" date="2016-11" db="EMBL/GenBank/DDBJ databases">
        <authorList>
            <person name="Jaros S."/>
            <person name="Januszkiewicz K."/>
            <person name="Wedrychowicz H."/>
        </authorList>
    </citation>
    <scope>NUCLEOTIDE SEQUENCE [LARGE SCALE GENOMIC DNA]</scope>
    <source>
        <strain evidence="2 3">DSM 24787</strain>
    </source>
</reference>
<accession>A0A1N6K9Q2</accession>
<sequence>MKCRIFSFLLLLLASFAKAQDVKLASGKIEGLKGVDTFHIVFDYTKLSVGDAGREANYIRLKRAEAEKRAPGSAYAWEEKWTNDKAKHYEPKFVEQFKKASDIQLGDFPDARYQLIFKPMLLEPGYNIGIKNKPAKLDAEAWIVESSNPKKAIVKIRIEDASAKGKYDEDPALRIADAYGDAARGLSRFLGTALKK</sequence>
<protein>
    <recommendedName>
        <fullName evidence="4">DUF4468 domain-containing protein</fullName>
    </recommendedName>
</protein>
<feature type="chain" id="PRO_5012794440" description="DUF4468 domain-containing protein" evidence="1">
    <location>
        <begin position="20"/>
        <end position="196"/>
    </location>
</feature>
<dbReference type="RefSeq" id="WP_074242620.1">
    <property type="nucleotide sequence ID" value="NZ_FSRA01000002.1"/>
</dbReference>
<dbReference type="OrthoDB" id="1151160at2"/>
<evidence type="ECO:0000256" key="1">
    <source>
        <dbReference type="SAM" id="SignalP"/>
    </source>
</evidence>
<dbReference type="Proteomes" id="UP000185003">
    <property type="component" value="Unassembled WGS sequence"/>
</dbReference>
<evidence type="ECO:0000313" key="2">
    <source>
        <dbReference type="EMBL" id="SIO53298.1"/>
    </source>
</evidence>
<organism evidence="2 3">
    <name type="scientific">Chitinophaga niabensis</name>
    <dbReference type="NCBI Taxonomy" id="536979"/>
    <lineage>
        <taxon>Bacteria</taxon>
        <taxon>Pseudomonadati</taxon>
        <taxon>Bacteroidota</taxon>
        <taxon>Chitinophagia</taxon>
        <taxon>Chitinophagales</taxon>
        <taxon>Chitinophagaceae</taxon>
        <taxon>Chitinophaga</taxon>
    </lineage>
</organism>
<proteinExistence type="predicted"/>
<keyword evidence="3" id="KW-1185">Reference proteome</keyword>
<gene>
    <name evidence="2" type="ORF">SAMN04488055_5387</name>
</gene>